<dbReference type="RefSeq" id="WP_309797440.1">
    <property type="nucleotide sequence ID" value="NZ_BAAAHY010000001.1"/>
</dbReference>
<dbReference type="SMART" id="SM00304">
    <property type="entry name" value="HAMP"/>
    <property type="match status" value="1"/>
</dbReference>
<dbReference type="PRINTS" id="PR00344">
    <property type="entry name" value="BCTRLSENSOR"/>
</dbReference>
<dbReference type="InterPro" id="IPR003660">
    <property type="entry name" value="HAMP_dom"/>
</dbReference>
<dbReference type="Pfam" id="PF00672">
    <property type="entry name" value="HAMP"/>
    <property type="match status" value="1"/>
</dbReference>
<evidence type="ECO:0000313" key="16">
    <source>
        <dbReference type="Proteomes" id="UP001185069"/>
    </source>
</evidence>
<evidence type="ECO:0000259" key="14">
    <source>
        <dbReference type="PROSITE" id="PS50885"/>
    </source>
</evidence>
<keyword evidence="5 15" id="KW-0808">Transferase</keyword>
<dbReference type="CDD" id="cd06225">
    <property type="entry name" value="HAMP"/>
    <property type="match status" value="1"/>
</dbReference>
<dbReference type="PANTHER" id="PTHR45436:SF5">
    <property type="entry name" value="SENSOR HISTIDINE KINASE TRCS"/>
    <property type="match status" value="1"/>
</dbReference>
<sequence>MVKLWRRASLRTQLVAIISALLAVSLIALGSTTYILLRGFLIDQMDSQLSIVQSTIFGSGYTPDEAKNKALNIYFRMSDKDGRVVLESSPGQITPDLDPLPLSAAIGMNGKPFDIQDRRDPTKWRAVLVAPVVLKNLPGLEQGVSAPGYIMIAMTYDNFNASVDRLAMVMISVGLTAVALGTLIAFWTVSRSFRPLVRAERTAAAIADGDLSQRVKIQNPATEVGRLSVSLNTMLAHIEAAFDARKASEGRMRRFVADASHELRTPLVTIRGFSELYRHGALQDSDDVGTAMNRIESEAKRMGALVEDLLVLARIDEQRPLQKKPVDLLVLGNDAAVDARASSPDRKITVIGLDGGPATNSPTRGDEARLRQVVANLMANALRYTPKNTPLEVAVGVGIEDGVRYSTLQVRDHGPGIDDAVAPKIFERFYRAESSRNRDTGGSGLGLAIVSAIVSSHQGQVRVSKTEGGGATMTVQLPFESPGSADDDPAG</sequence>
<keyword evidence="9" id="KW-0902">Two-component regulatory system</keyword>
<dbReference type="Gene3D" id="6.10.340.10">
    <property type="match status" value="1"/>
</dbReference>
<dbReference type="EC" id="2.7.13.3" evidence="3"/>
<dbReference type="EMBL" id="JAVDQF010000001">
    <property type="protein sequence ID" value="MDR6269263.1"/>
    <property type="molecule type" value="Genomic_DNA"/>
</dbReference>
<organism evidence="15 16">
    <name type="scientific">Arthrobacter russicus</name>
    <dbReference type="NCBI Taxonomy" id="172040"/>
    <lineage>
        <taxon>Bacteria</taxon>
        <taxon>Bacillati</taxon>
        <taxon>Actinomycetota</taxon>
        <taxon>Actinomycetes</taxon>
        <taxon>Micrococcales</taxon>
        <taxon>Micrococcaceae</taxon>
        <taxon>Arthrobacter</taxon>
    </lineage>
</organism>
<dbReference type="SMART" id="SM00387">
    <property type="entry name" value="HATPase_c"/>
    <property type="match status" value="1"/>
</dbReference>
<feature type="domain" description="HAMP" evidence="14">
    <location>
        <begin position="190"/>
        <end position="243"/>
    </location>
</feature>
<evidence type="ECO:0000256" key="11">
    <source>
        <dbReference type="SAM" id="MobiDB-lite"/>
    </source>
</evidence>
<dbReference type="SMART" id="SM00388">
    <property type="entry name" value="HisKA"/>
    <property type="match status" value="1"/>
</dbReference>
<dbReference type="InterPro" id="IPR003661">
    <property type="entry name" value="HisK_dim/P_dom"/>
</dbReference>
<evidence type="ECO:0000256" key="7">
    <source>
        <dbReference type="ARBA" id="ARBA00022777"/>
    </source>
</evidence>
<keyword evidence="8 12" id="KW-1133">Transmembrane helix</keyword>
<dbReference type="CDD" id="cd00082">
    <property type="entry name" value="HisKA"/>
    <property type="match status" value="1"/>
</dbReference>
<proteinExistence type="predicted"/>
<evidence type="ECO:0000256" key="5">
    <source>
        <dbReference type="ARBA" id="ARBA00022679"/>
    </source>
</evidence>
<dbReference type="PROSITE" id="PS50885">
    <property type="entry name" value="HAMP"/>
    <property type="match status" value="1"/>
</dbReference>
<dbReference type="Pfam" id="PF02518">
    <property type="entry name" value="HATPase_c"/>
    <property type="match status" value="1"/>
</dbReference>
<feature type="domain" description="Histidine kinase" evidence="13">
    <location>
        <begin position="258"/>
        <end position="481"/>
    </location>
</feature>
<keyword evidence="6 12" id="KW-0812">Transmembrane</keyword>
<dbReference type="SUPFAM" id="SSF158472">
    <property type="entry name" value="HAMP domain-like"/>
    <property type="match status" value="1"/>
</dbReference>
<evidence type="ECO:0000256" key="4">
    <source>
        <dbReference type="ARBA" id="ARBA00022553"/>
    </source>
</evidence>
<dbReference type="InterPro" id="IPR005467">
    <property type="entry name" value="His_kinase_dom"/>
</dbReference>
<name>A0ABU1JA60_9MICC</name>
<dbReference type="SUPFAM" id="SSF55874">
    <property type="entry name" value="ATPase domain of HSP90 chaperone/DNA topoisomerase II/histidine kinase"/>
    <property type="match status" value="1"/>
</dbReference>
<dbReference type="SUPFAM" id="SSF47384">
    <property type="entry name" value="Homodimeric domain of signal transducing histidine kinase"/>
    <property type="match status" value="1"/>
</dbReference>
<feature type="transmembrane region" description="Helical" evidence="12">
    <location>
        <begin position="166"/>
        <end position="189"/>
    </location>
</feature>
<dbReference type="InterPro" id="IPR004358">
    <property type="entry name" value="Sig_transdc_His_kin-like_C"/>
</dbReference>
<dbReference type="Proteomes" id="UP001185069">
    <property type="component" value="Unassembled WGS sequence"/>
</dbReference>
<comment type="subcellular location">
    <subcellularLocation>
        <location evidence="2">Cell membrane</location>
    </subcellularLocation>
</comment>
<comment type="catalytic activity">
    <reaction evidence="1">
        <text>ATP + protein L-histidine = ADP + protein N-phospho-L-histidine.</text>
        <dbReference type="EC" id="2.7.13.3"/>
    </reaction>
</comment>
<evidence type="ECO:0000256" key="3">
    <source>
        <dbReference type="ARBA" id="ARBA00012438"/>
    </source>
</evidence>
<evidence type="ECO:0000256" key="1">
    <source>
        <dbReference type="ARBA" id="ARBA00000085"/>
    </source>
</evidence>
<evidence type="ECO:0000256" key="9">
    <source>
        <dbReference type="ARBA" id="ARBA00023012"/>
    </source>
</evidence>
<evidence type="ECO:0000256" key="12">
    <source>
        <dbReference type="SAM" id="Phobius"/>
    </source>
</evidence>
<keyword evidence="7 15" id="KW-0418">Kinase</keyword>
<dbReference type="Gene3D" id="3.30.565.10">
    <property type="entry name" value="Histidine kinase-like ATPase, C-terminal domain"/>
    <property type="match status" value="1"/>
</dbReference>
<feature type="region of interest" description="Disordered" evidence="11">
    <location>
        <begin position="468"/>
        <end position="491"/>
    </location>
</feature>
<accession>A0ABU1JA60</accession>
<dbReference type="InterPro" id="IPR036097">
    <property type="entry name" value="HisK_dim/P_sf"/>
</dbReference>
<dbReference type="InterPro" id="IPR050428">
    <property type="entry name" value="TCS_sensor_his_kinase"/>
</dbReference>
<dbReference type="InterPro" id="IPR003594">
    <property type="entry name" value="HATPase_dom"/>
</dbReference>
<dbReference type="CDD" id="cd00075">
    <property type="entry name" value="HATPase"/>
    <property type="match status" value="1"/>
</dbReference>
<evidence type="ECO:0000259" key="13">
    <source>
        <dbReference type="PROSITE" id="PS50109"/>
    </source>
</evidence>
<evidence type="ECO:0000256" key="6">
    <source>
        <dbReference type="ARBA" id="ARBA00022692"/>
    </source>
</evidence>
<evidence type="ECO:0000313" key="15">
    <source>
        <dbReference type="EMBL" id="MDR6269263.1"/>
    </source>
</evidence>
<keyword evidence="10 12" id="KW-0472">Membrane</keyword>
<keyword evidence="16" id="KW-1185">Reference proteome</keyword>
<feature type="transmembrane region" description="Helical" evidence="12">
    <location>
        <begin position="12"/>
        <end position="37"/>
    </location>
</feature>
<dbReference type="PROSITE" id="PS50109">
    <property type="entry name" value="HIS_KIN"/>
    <property type="match status" value="1"/>
</dbReference>
<evidence type="ECO:0000256" key="10">
    <source>
        <dbReference type="ARBA" id="ARBA00023136"/>
    </source>
</evidence>
<dbReference type="PANTHER" id="PTHR45436">
    <property type="entry name" value="SENSOR HISTIDINE KINASE YKOH"/>
    <property type="match status" value="1"/>
</dbReference>
<evidence type="ECO:0000256" key="2">
    <source>
        <dbReference type="ARBA" id="ARBA00004236"/>
    </source>
</evidence>
<comment type="caution">
    <text evidence="15">The sequence shown here is derived from an EMBL/GenBank/DDBJ whole genome shotgun (WGS) entry which is preliminary data.</text>
</comment>
<dbReference type="InterPro" id="IPR036890">
    <property type="entry name" value="HATPase_C_sf"/>
</dbReference>
<dbReference type="GO" id="GO:0004673">
    <property type="term" value="F:protein histidine kinase activity"/>
    <property type="evidence" value="ECO:0007669"/>
    <property type="project" value="UniProtKB-EC"/>
</dbReference>
<protein>
    <recommendedName>
        <fullName evidence="3">histidine kinase</fullName>
        <ecNumber evidence="3">2.7.13.3</ecNumber>
    </recommendedName>
</protein>
<dbReference type="Pfam" id="PF00512">
    <property type="entry name" value="HisKA"/>
    <property type="match status" value="1"/>
</dbReference>
<dbReference type="Gene3D" id="1.10.287.130">
    <property type="match status" value="1"/>
</dbReference>
<gene>
    <name evidence="15" type="ORF">JOE69_001501</name>
</gene>
<reference evidence="15 16" key="1">
    <citation type="submission" date="2023-07" db="EMBL/GenBank/DDBJ databases">
        <title>Sequencing the genomes of 1000 actinobacteria strains.</title>
        <authorList>
            <person name="Klenk H.-P."/>
        </authorList>
    </citation>
    <scope>NUCLEOTIDE SEQUENCE [LARGE SCALE GENOMIC DNA]</scope>
    <source>
        <strain evidence="15 16">DSM 14555</strain>
    </source>
</reference>
<keyword evidence="4" id="KW-0597">Phosphoprotein</keyword>
<evidence type="ECO:0000256" key="8">
    <source>
        <dbReference type="ARBA" id="ARBA00022989"/>
    </source>
</evidence>